<proteinExistence type="predicted"/>
<accession>A0A2N5N6L3</accession>
<sequence>MPSASPSFFDLSSLFHAGENMAKRPIGRRSGNRKSLRGASVVTGIRFAEHRDRYPLRGAGVVTGTRFAERAS</sequence>
<reference evidence="1 2" key="1">
    <citation type="submission" date="2017-05" db="EMBL/GenBank/DDBJ databases">
        <title>Functional genome analysis of Paenibacillus pasadenensis strain R16: insights on endophytic life style and antifungal activity.</title>
        <authorList>
            <person name="Passera A."/>
            <person name="Marcolungo L."/>
            <person name="Casati P."/>
            <person name="Brasca M."/>
            <person name="Quaglino F."/>
            <person name="Delledonne M."/>
        </authorList>
    </citation>
    <scope>NUCLEOTIDE SEQUENCE [LARGE SCALE GENOMIC DNA]</scope>
    <source>
        <strain evidence="1 2">R16</strain>
    </source>
</reference>
<comment type="caution">
    <text evidence="1">The sequence shown here is derived from an EMBL/GenBank/DDBJ whole genome shotgun (WGS) entry which is preliminary data.</text>
</comment>
<keyword evidence="2" id="KW-1185">Reference proteome</keyword>
<name>A0A2N5N6L3_9BACL</name>
<evidence type="ECO:0000313" key="2">
    <source>
        <dbReference type="Proteomes" id="UP000234789"/>
    </source>
</evidence>
<gene>
    <name evidence="1" type="ORF">B8V81_4427</name>
</gene>
<organism evidence="1 2">
    <name type="scientific">Paenibacillus pasadenensis</name>
    <dbReference type="NCBI Taxonomy" id="217090"/>
    <lineage>
        <taxon>Bacteria</taxon>
        <taxon>Bacillati</taxon>
        <taxon>Bacillota</taxon>
        <taxon>Bacilli</taxon>
        <taxon>Bacillales</taxon>
        <taxon>Paenibacillaceae</taxon>
        <taxon>Paenibacillus</taxon>
    </lineage>
</organism>
<protein>
    <submittedName>
        <fullName evidence="1">Uncharacterized protein</fullName>
    </submittedName>
</protein>
<dbReference type="EMBL" id="NFEZ01000004">
    <property type="protein sequence ID" value="PLT45996.1"/>
    <property type="molecule type" value="Genomic_DNA"/>
</dbReference>
<evidence type="ECO:0000313" key="1">
    <source>
        <dbReference type="EMBL" id="PLT45996.1"/>
    </source>
</evidence>
<dbReference type="AlphaFoldDB" id="A0A2N5N6L3"/>
<dbReference type="Proteomes" id="UP000234789">
    <property type="component" value="Unassembled WGS sequence"/>
</dbReference>